<dbReference type="EMBL" id="LXQA010026909">
    <property type="protein sequence ID" value="MCH94266.1"/>
    <property type="molecule type" value="Genomic_DNA"/>
</dbReference>
<dbReference type="Proteomes" id="UP000265520">
    <property type="component" value="Unassembled WGS sequence"/>
</dbReference>
<name>A0A392N370_9FABA</name>
<feature type="non-terminal residue" evidence="4">
    <location>
        <position position="215"/>
    </location>
</feature>
<keyword evidence="5" id="KW-1185">Reference proteome</keyword>
<evidence type="ECO:0000256" key="2">
    <source>
        <dbReference type="ARBA" id="ARBA00022737"/>
    </source>
</evidence>
<keyword evidence="1" id="KW-0433">Leucine-rich repeat</keyword>
<dbReference type="Pfam" id="PF20160">
    <property type="entry name" value="C-JID"/>
    <property type="match status" value="1"/>
</dbReference>
<comment type="caution">
    <text evidence="4">The sequence shown here is derived from an EMBL/GenBank/DDBJ whole genome shotgun (WGS) entry which is preliminary data.</text>
</comment>
<keyword evidence="2" id="KW-0677">Repeat</keyword>
<dbReference type="SUPFAM" id="SSF100934">
    <property type="entry name" value="Heat shock protein 70kD (HSP70), C-terminal subdomain"/>
    <property type="match status" value="1"/>
</dbReference>
<sequence>MLIPGKEIPSWFVPQRTVSWAKIQVPNNCPLDDWVGFSLCFLLKSYAIPPELCNHEIDCYLFSRNGKKLISTRRLPPMDPCSPHLYILYLSIDQFRDEILKDDFWSDIEFALKCYCCNSLQVVRCGCRLVCKQDVEDWNKLKSKFNENDRAMNALNKYLYKMSKVMQDDSVSSMLTRADKMKINSAIINGKSLIDNHGNQHRETCVFVDFMKELE</sequence>
<dbReference type="Gene3D" id="1.20.1270.10">
    <property type="match status" value="1"/>
</dbReference>
<feature type="domain" description="C-JID" evidence="3">
    <location>
        <begin position="3"/>
        <end position="136"/>
    </location>
</feature>
<organism evidence="4 5">
    <name type="scientific">Trifolium medium</name>
    <dbReference type="NCBI Taxonomy" id="97028"/>
    <lineage>
        <taxon>Eukaryota</taxon>
        <taxon>Viridiplantae</taxon>
        <taxon>Streptophyta</taxon>
        <taxon>Embryophyta</taxon>
        <taxon>Tracheophyta</taxon>
        <taxon>Spermatophyta</taxon>
        <taxon>Magnoliopsida</taxon>
        <taxon>eudicotyledons</taxon>
        <taxon>Gunneridae</taxon>
        <taxon>Pentapetalae</taxon>
        <taxon>rosids</taxon>
        <taxon>fabids</taxon>
        <taxon>Fabales</taxon>
        <taxon>Fabaceae</taxon>
        <taxon>Papilionoideae</taxon>
        <taxon>50 kb inversion clade</taxon>
        <taxon>NPAAA clade</taxon>
        <taxon>Hologalegina</taxon>
        <taxon>IRL clade</taxon>
        <taxon>Trifolieae</taxon>
        <taxon>Trifolium</taxon>
    </lineage>
</organism>
<reference evidence="4 5" key="1">
    <citation type="journal article" date="2018" name="Front. Plant Sci.">
        <title>Red Clover (Trifolium pratense) and Zigzag Clover (T. medium) - A Picture of Genomic Similarities and Differences.</title>
        <authorList>
            <person name="Dluhosova J."/>
            <person name="Istvanek J."/>
            <person name="Nedelnik J."/>
            <person name="Repkova J."/>
        </authorList>
    </citation>
    <scope>NUCLEOTIDE SEQUENCE [LARGE SCALE GENOMIC DNA]</scope>
    <source>
        <strain evidence="5">cv. 10/8</strain>
        <tissue evidence="4">Leaf</tissue>
    </source>
</reference>
<dbReference type="InterPro" id="IPR045344">
    <property type="entry name" value="C-JID"/>
</dbReference>
<dbReference type="AlphaFoldDB" id="A0A392N370"/>
<evidence type="ECO:0000259" key="3">
    <source>
        <dbReference type="Pfam" id="PF20160"/>
    </source>
</evidence>
<evidence type="ECO:0000313" key="5">
    <source>
        <dbReference type="Proteomes" id="UP000265520"/>
    </source>
</evidence>
<proteinExistence type="predicted"/>
<evidence type="ECO:0000256" key="1">
    <source>
        <dbReference type="ARBA" id="ARBA00022614"/>
    </source>
</evidence>
<evidence type="ECO:0000313" key="4">
    <source>
        <dbReference type="EMBL" id="MCH94266.1"/>
    </source>
</evidence>
<gene>
    <name evidence="4" type="ORF">A2U01_0015223</name>
</gene>
<dbReference type="InterPro" id="IPR029048">
    <property type="entry name" value="HSP70_C_sf"/>
</dbReference>
<protein>
    <submittedName>
        <fullName evidence="4">Heat-shock protein</fullName>
    </submittedName>
</protein>
<accession>A0A392N370</accession>